<sequence>LILGPAQHLLATSSNLIRTGPATTPVGPITSIRHSLDNVTAVVGIRPSVYTSDAEAGEWVEARKKDGSVRDLSSVNV</sequence>
<dbReference type="AlphaFoldDB" id="A0A9K3GRG5"/>
<accession>A0A9K3GRG5</accession>
<keyword evidence="2" id="KW-1185">Reference proteome</keyword>
<dbReference type="Proteomes" id="UP000265618">
    <property type="component" value="Unassembled WGS sequence"/>
</dbReference>
<gene>
    <name evidence="1" type="ORF">KIPB_015199</name>
</gene>
<organism evidence="1 2">
    <name type="scientific">Kipferlia bialata</name>
    <dbReference type="NCBI Taxonomy" id="797122"/>
    <lineage>
        <taxon>Eukaryota</taxon>
        <taxon>Metamonada</taxon>
        <taxon>Carpediemonas-like organisms</taxon>
        <taxon>Kipferlia</taxon>
    </lineage>
</organism>
<reference evidence="1 2" key="1">
    <citation type="journal article" date="2018" name="PLoS ONE">
        <title>The draft genome of Kipferlia bialata reveals reductive genome evolution in fornicate parasites.</title>
        <authorList>
            <person name="Tanifuji G."/>
            <person name="Takabayashi S."/>
            <person name="Kume K."/>
            <person name="Takagi M."/>
            <person name="Nakayama T."/>
            <person name="Kamikawa R."/>
            <person name="Inagaki Y."/>
            <person name="Hashimoto T."/>
        </authorList>
    </citation>
    <scope>NUCLEOTIDE SEQUENCE [LARGE SCALE GENOMIC DNA]</scope>
    <source>
        <strain evidence="1">NY0173</strain>
    </source>
</reference>
<dbReference type="EMBL" id="BDIP01008341">
    <property type="protein sequence ID" value="GIQ91796.1"/>
    <property type="molecule type" value="Genomic_DNA"/>
</dbReference>
<evidence type="ECO:0000313" key="1">
    <source>
        <dbReference type="EMBL" id="GIQ91796.1"/>
    </source>
</evidence>
<feature type="non-terminal residue" evidence="1">
    <location>
        <position position="77"/>
    </location>
</feature>
<name>A0A9K3GRG5_9EUKA</name>
<comment type="caution">
    <text evidence="1">The sequence shown here is derived from an EMBL/GenBank/DDBJ whole genome shotgun (WGS) entry which is preliminary data.</text>
</comment>
<proteinExistence type="predicted"/>
<evidence type="ECO:0000313" key="2">
    <source>
        <dbReference type="Proteomes" id="UP000265618"/>
    </source>
</evidence>
<protein>
    <submittedName>
        <fullName evidence="1">Uncharacterized protein</fullName>
    </submittedName>
</protein>